<dbReference type="AlphaFoldDB" id="T1I811"/>
<dbReference type="Proteomes" id="UP000015103">
    <property type="component" value="Unassembled WGS sequence"/>
</dbReference>
<comment type="subcellular location">
    <subcellularLocation>
        <location evidence="1">Nucleus</location>
    </subcellularLocation>
</comment>
<dbReference type="GO" id="GO:0045476">
    <property type="term" value="P:nurse cell apoptotic process"/>
    <property type="evidence" value="ECO:0007669"/>
    <property type="project" value="UniProtKB-ARBA"/>
</dbReference>
<dbReference type="EMBL" id="ACPB03015568">
    <property type="status" value="NOT_ANNOTATED_CDS"/>
    <property type="molecule type" value="Genomic_DNA"/>
</dbReference>
<dbReference type="EnsemblMetazoa" id="RPRC012433-RA">
    <property type="protein sequence ID" value="RPRC012433-PA"/>
    <property type="gene ID" value="RPRC012433"/>
</dbReference>
<keyword evidence="10" id="KW-1185">Reference proteome</keyword>
<dbReference type="GO" id="GO:0008406">
    <property type="term" value="P:gonad development"/>
    <property type="evidence" value="ECO:0007669"/>
    <property type="project" value="UniProtKB-ARBA"/>
</dbReference>
<protein>
    <submittedName>
        <fullName evidence="9">BTB domain-containing protein</fullName>
    </submittedName>
</protein>
<dbReference type="STRING" id="13249.T1I811"/>
<name>T1I811_RHOPR</name>
<sequence length="128" mass="14469">MAHREEDLLLAHPSSEHTTIILDDIEYEDMRLLLDFIYTGGTAVPEERLETFLKAAETLKVSVLQDKGLHTHWKQCEEKRPIPCLVPIRPQLGIITPSPWAGSVRPPVGPPRRPAHSPLQVINESDEH</sequence>
<evidence type="ECO:0000256" key="6">
    <source>
        <dbReference type="ARBA" id="ARBA00023163"/>
    </source>
</evidence>
<evidence type="ECO:0000256" key="8">
    <source>
        <dbReference type="ARBA" id="ARBA00037382"/>
    </source>
</evidence>
<dbReference type="GO" id="GO:0006357">
    <property type="term" value="P:regulation of transcription by RNA polymerase II"/>
    <property type="evidence" value="ECO:0007669"/>
    <property type="project" value="TreeGrafter"/>
</dbReference>
<dbReference type="PANTHER" id="PTHR23110">
    <property type="entry name" value="BTB DOMAIN TRANSCRIPTION FACTOR"/>
    <property type="match status" value="1"/>
</dbReference>
<accession>T1I811</accession>
<dbReference type="SUPFAM" id="SSF54695">
    <property type="entry name" value="POZ domain"/>
    <property type="match status" value="1"/>
</dbReference>
<keyword evidence="4" id="KW-0524">Neurogenesis</keyword>
<dbReference type="InterPro" id="IPR000210">
    <property type="entry name" value="BTB/POZ_dom"/>
</dbReference>
<reference evidence="9" key="1">
    <citation type="submission" date="2015-05" db="UniProtKB">
        <authorList>
            <consortium name="EnsemblMetazoa"/>
        </authorList>
    </citation>
    <scope>IDENTIFICATION</scope>
</reference>
<dbReference type="Gene3D" id="3.30.710.10">
    <property type="entry name" value="Potassium Channel Kv1.1, Chain A"/>
    <property type="match status" value="1"/>
</dbReference>
<evidence type="ECO:0000313" key="9">
    <source>
        <dbReference type="EnsemblMetazoa" id="RPRC012433-PA"/>
    </source>
</evidence>
<dbReference type="GO" id="GO:0048813">
    <property type="term" value="P:dendrite morphogenesis"/>
    <property type="evidence" value="ECO:0007669"/>
    <property type="project" value="UniProtKB-ARBA"/>
</dbReference>
<dbReference type="GO" id="GO:0005634">
    <property type="term" value="C:nucleus"/>
    <property type="evidence" value="ECO:0007669"/>
    <property type="project" value="UniProtKB-SubCell"/>
</dbReference>
<dbReference type="Pfam" id="PF00651">
    <property type="entry name" value="BTB"/>
    <property type="match status" value="1"/>
</dbReference>
<evidence type="ECO:0000313" key="10">
    <source>
        <dbReference type="Proteomes" id="UP000015103"/>
    </source>
</evidence>
<keyword evidence="5" id="KW-0805">Transcription regulation</keyword>
<keyword evidence="3" id="KW-0221">Differentiation</keyword>
<proteinExistence type="predicted"/>
<evidence type="ECO:0000256" key="7">
    <source>
        <dbReference type="ARBA" id="ARBA00023242"/>
    </source>
</evidence>
<dbReference type="VEuPathDB" id="VectorBase:RPRC012433"/>
<dbReference type="InParanoid" id="T1I811"/>
<keyword evidence="2" id="KW-0217">Developmental protein</keyword>
<dbReference type="GO" id="GO:0007526">
    <property type="term" value="P:larval somatic muscle development"/>
    <property type="evidence" value="ECO:0007669"/>
    <property type="project" value="UniProtKB-ARBA"/>
</dbReference>
<keyword evidence="6" id="KW-0804">Transcription</keyword>
<evidence type="ECO:0000256" key="4">
    <source>
        <dbReference type="ARBA" id="ARBA00022902"/>
    </source>
</evidence>
<keyword evidence="7" id="KW-0539">Nucleus</keyword>
<evidence type="ECO:0000256" key="1">
    <source>
        <dbReference type="ARBA" id="ARBA00004123"/>
    </source>
</evidence>
<dbReference type="PANTHER" id="PTHR23110:SF111">
    <property type="entry name" value="LONGITUDINALS LACKING PROTEIN, ISOFORMS F_I_K_T"/>
    <property type="match status" value="1"/>
</dbReference>
<dbReference type="EMBL" id="ACPB03015567">
    <property type="status" value="NOT_ANNOTATED_CDS"/>
    <property type="molecule type" value="Genomic_DNA"/>
</dbReference>
<dbReference type="GO" id="GO:0016199">
    <property type="term" value="P:axon midline choice point recognition"/>
    <property type="evidence" value="ECO:0007669"/>
    <property type="project" value="UniProtKB-ARBA"/>
</dbReference>
<evidence type="ECO:0000256" key="5">
    <source>
        <dbReference type="ARBA" id="ARBA00023015"/>
    </source>
</evidence>
<dbReference type="GO" id="GO:0007464">
    <property type="term" value="P:R3/R4 cell fate commitment"/>
    <property type="evidence" value="ECO:0007669"/>
    <property type="project" value="UniProtKB-ARBA"/>
</dbReference>
<dbReference type="InterPro" id="IPR011333">
    <property type="entry name" value="SKP1/BTB/POZ_sf"/>
</dbReference>
<dbReference type="InterPro" id="IPR051095">
    <property type="entry name" value="Dros_DevTransReg"/>
</dbReference>
<dbReference type="HOGENOM" id="CLU_1962295_0_0_1"/>
<evidence type="ECO:0000256" key="3">
    <source>
        <dbReference type="ARBA" id="ARBA00022782"/>
    </source>
</evidence>
<organism evidence="9 10">
    <name type="scientific">Rhodnius prolixus</name>
    <name type="common">Triatomid bug</name>
    <dbReference type="NCBI Taxonomy" id="13249"/>
    <lineage>
        <taxon>Eukaryota</taxon>
        <taxon>Metazoa</taxon>
        <taxon>Ecdysozoa</taxon>
        <taxon>Arthropoda</taxon>
        <taxon>Hexapoda</taxon>
        <taxon>Insecta</taxon>
        <taxon>Pterygota</taxon>
        <taxon>Neoptera</taxon>
        <taxon>Paraneoptera</taxon>
        <taxon>Hemiptera</taxon>
        <taxon>Heteroptera</taxon>
        <taxon>Panheteroptera</taxon>
        <taxon>Cimicomorpha</taxon>
        <taxon>Reduviidae</taxon>
        <taxon>Triatominae</taxon>
        <taxon>Rhodnius</taxon>
    </lineage>
</organism>
<evidence type="ECO:0000256" key="2">
    <source>
        <dbReference type="ARBA" id="ARBA00022473"/>
    </source>
</evidence>
<dbReference type="GO" id="GO:0035167">
    <property type="term" value="P:larval lymph gland hemopoiesis"/>
    <property type="evidence" value="ECO:0007669"/>
    <property type="project" value="UniProtKB-ARBA"/>
</dbReference>
<comment type="function">
    <text evidence="8">Putative transcription factor required for axon growth and guidance in the central and peripheral nervous systems. Repels CNS axons away from the midline by promoting the expression of the midline repellent sli and its receptor robo.</text>
</comment>
<dbReference type="OMA" id="PRYSAPK"/>
<dbReference type="PROSITE" id="PS50097">
    <property type="entry name" value="BTB"/>
    <property type="match status" value="1"/>
</dbReference>
<dbReference type="GO" id="GO:0045467">
    <property type="term" value="P:R7 cell development"/>
    <property type="evidence" value="ECO:0007669"/>
    <property type="project" value="UniProtKB-ARBA"/>
</dbReference>